<comment type="caution">
    <text evidence="1">The sequence shown here is derived from an EMBL/GenBank/DDBJ whole genome shotgun (WGS) entry which is preliminary data.</text>
</comment>
<proteinExistence type="predicted"/>
<sequence>EGFIQTGERTVLSYLTKPLTDHLAKAFREE</sequence>
<keyword evidence="3" id="KW-1185">Reference proteome</keyword>
<accession>A0A370H8H0</accession>
<gene>
    <name evidence="2" type="ORF">DES45_104530</name>
    <name evidence="1" type="ORF">DES45_11548</name>
</gene>
<reference evidence="1 3" key="1">
    <citation type="submission" date="2018-07" db="EMBL/GenBank/DDBJ databases">
        <title>Genomic Encyclopedia of Type Strains, Phase IV (KMG-IV): sequencing the most valuable type-strain genomes for metagenomic binning, comparative biology and taxonomic classification.</title>
        <authorList>
            <person name="Goeker M."/>
        </authorList>
    </citation>
    <scope>NUCLEOTIDE SEQUENCE [LARGE SCALE GENOMIC DNA]</scope>
    <source>
        <strain evidence="1 3">DSM 14364</strain>
    </source>
</reference>
<evidence type="ECO:0000313" key="1">
    <source>
        <dbReference type="EMBL" id="RDI52423.1"/>
    </source>
</evidence>
<dbReference type="EMBL" id="QQBB01000004">
    <property type="protein sequence ID" value="RDI59610.1"/>
    <property type="molecule type" value="Genomic_DNA"/>
</dbReference>
<dbReference type="Proteomes" id="UP000254925">
    <property type="component" value="Unassembled WGS sequence"/>
</dbReference>
<feature type="non-terminal residue" evidence="1">
    <location>
        <position position="1"/>
    </location>
</feature>
<organism evidence="1 3">
    <name type="scientific">Microvirga subterranea</name>
    <dbReference type="NCBI Taxonomy" id="186651"/>
    <lineage>
        <taxon>Bacteria</taxon>
        <taxon>Pseudomonadati</taxon>
        <taxon>Pseudomonadota</taxon>
        <taxon>Alphaproteobacteria</taxon>
        <taxon>Hyphomicrobiales</taxon>
        <taxon>Methylobacteriaceae</taxon>
        <taxon>Microvirga</taxon>
    </lineage>
</organism>
<evidence type="ECO:0000313" key="3">
    <source>
        <dbReference type="Proteomes" id="UP000254925"/>
    </source>
</evidence>
<dbReference type="AlphaFoldDB" id="A0A370H8H0"/>
<protein>
    <submittedName>
        <fullName evidence="1">Uncharacterized protein</fullName>
    </submittedName>
</protein>
<evidence type="ECO:0000313" key="2">
    <source>
        <dbReference type="EMBL" id="RDI59610.1"/>
    </source>
</evidence>
<name>A0A370H8H0_9HYPH</name>
<dbReference type="EMBL" id="QQBB01000015">
    <property type="protein sequence ID" value="RDI52423.1"/>
    <property type="molecule type" value="Genomic_DNA"/>
</dbReference>